<sequence>MYAMTCNSLILIYGIIMDIIKKKRLFTSALLTILLVGCDGDSKDEQSPEFDVNTQFAATYLQSIGNVQAHSASVYPSKVSKATQVMQDKRYDGELEVTNILTQEKQIFDWPVTQKVDSDGNVETISHRSLALKPGTYDFVLLLSSRDAQQRQYVAQALGEKIVDGEEPEIDFILQPNLGDTISDFDRVQYVSKLTFSWPAEELATLIHPQFGLSINNNAETVYTINKETGIAEIIMNVEPGEYLLAMRLYDGNLMVGKSEDEDNRVNFVEGEDAKMDVIPLQTDVDFILDELKDEGLFSFVIPNEVVDEVGSAQNLAMIVRLGGDNVPAQEKVLNVEDMNGVYKASEYFLTGGQGKVTAYLAFHDVNEASDQYSSVPFASCNTSINVEINQALGCKLELKRESIISGRILGTMMLSVLDRDWQSATGAEVYINGKLVGLTGSEYNAGSFKAHLVAGEYNIAVRDSIFGASETLIIEPLAVENLLMHLEKRDDIGDGHFVKHQQITYGGSGEDRYANASALADITGNGHLDLVTGKRTNGVLIYQNDGEGNFTESEFSFADQRRTNAIAAADLNGNGHQDLVRATSDGDQIFFNDGKGKLVDSGVLLGKGATRSIAVGDLNGNGYLDIVVGQQWKAPLIYFNDRQGGFIDSDEYLSEHSASSYSSNVALADVDGNNRLDIIYGGGDGSTMIYLNGGEGRFSDSGQRLGISQKEKRFNVAVGDVNGSGKPDILITNMDFNGTEQNSLYLNDGTGVFEQSDVPLGINGRAAAFADVNSNGHLDVVVTGSYVEDAQLYFNDGSGRFTPSVGGNLGSFHDTPLFGDLDGDGDLDLILFYSSGSGIYLNQPAS</sequence>
<organism evidence="2 3">
    <name type="scientific">Photobacterium lutimaris</name>
    <dbReference type="NCBI Taxonomy" id="388278"/>
    <lineage>
        <taxon>Bacteria</taxon>
        <taxon>Pseudomonadati</taxon>
        <taxon>Pseudomonadota</taxon>
        <taxon>Gammaproteobacteria</taxon>
        <taxon>Vibrionales</taxon>
        <taxon>Vibrionaceae</taxon>
        <taxon>Photobacterium</taxon>
    </lineage>
</organism>
<evidence type="ECO:0000313" key="3">
    <source>
        <dbReference type="Proteomes" id="UP000241222"/>
    </source>
</evidence>
<evidence type="ECO:0000313" key="2">
    <source>
        <dbReference type="EMBL" id="PSU28206.1"/>
    </source>
</evidence>
<accession>A0A2T3IIN9</accession>
<dbReference type="PANTHER" id="PTHR44103">
    <property type="entry name" value="PROPROTEIN CONVERTASE P"/>
    <property type="match status" value="1"/>
</dbReference>
<keyword evidence="1" id="KW-0732">Signal</keyword>
<gene>
    <name evidence="2" type="ORF">C9I99_26400</name>
</gene>
<proteinExistence type="predicted"/>
<dbReference type="AlphaFoldDB" id="A0A2T3IIN9"/>
<dbReference type="Proteomes" id="UP000241222">
    <property type="component" value="Unassembled WGS sequence"/>
</dbReference>
<dbReference type="PANTHER" id="PTHR44103:SF1">
    <property type="entry name" value="PROPROTEIN CONVERTASE P"/>
    <property type="match status" value="1"/>
</dbReference>
<keyword evidence="3" id="KW-1185">Reference proteome</keyword>
<dbReference type="Gene3D" id="2.130.10.130">
    <property type="entry name" value="Integrin alpha, N-terminal"/>
    <property type="match status" value="2"/>
</dbReference>
<reference evidence="2 3" key="1">
    <citation type="submission" date="2018-03" db="EMBL/GenBank/DDBJ databases">
        <title>Whole genome sequencing of Histamine producing bacteria.</title>
        <authorList>
            <person name="Butler K."/>
        </authorList>
    </citation>
    <scope>NUCLEOTIDE SEQUENCE [LARGE SCALE GENOMIC DNA]</scope>
    <source>
        <strain evidence="2 3">JCM 13586</strain>
    </source>
</reference>
<dbReference type="InterPro" id="IPR013517">
    <property type="entry name" value="FG-GAP"/>
</dbReference>
<dbReference type="EMBL" id="PYMH01000026">
    <property type="protein sequence ID" value="PSU28206.1"/>
    <property type="molecule type" value="Genomic_DNA"/>
</dbReference>
<dbReference type="InterPro" id="IPR028994">
    <property type="entry name" value="Integrin_alpha_N"/>
</dbReference>
<dbReference type="Pfam" id="PF13517">
    <property type="entry name" value="FG-GAP_3"/>
    <property type="match status" value="3"/>
</dbReference>
<comment type="caution">
    <text evidence="2">The sequence shown here is derived from an EMBL/GenBank/DDBJ whole genome shotgun (WGS) entry which is preliminary data.</text>
</comment>
<dbReference type="OrthoDB" id="5807395at2"/>
<dbReference type="SUPFAM" id="SSF69318">
    <property type="entry name" value="Integrin alpha N-terminal domain"/>
    <property type="match status" value="2"/>
</dbReference>
<protein>
    <recommendedName>
        <fullName evidence="4">VCBS repeat-containing protein</fullName>
    </recommendedName>
</protein>
<name>A0A2T3IIN9_9GAMM</name>
<evidence type="ECO:0000256" key="1">
    <source>
        <dbReference type="ARBA" id="ARBA00022729"/>
    </source>
</evidence>
<evidence type="ECO:0008006" key="4">
    <source>
        <dbReference type="Google" id="ProtNLM"/>
    </source>
</evidence>